<organism evidence="10 11">
    <name type="scientific">Terfezia boudieri ATCC MYA-4762</name>
    <dbReference type="NCBI Taxonomy" id="1051890"/>
    <lineage>
        <taxon>Eukaryota</taxon>
        <taxon>Fungi</taxon>
        <taxon>Dikarya</taxon>
        <taxon>Ascomycota</taxon>
        <taxon>Pezizomycotina</taxon>
        <taxon>Pezizomycetes</taxon>
        <taxon>Pezizales</taxon>
        <taxon>Pezizaceae</taxon>
        <taxon>Terfezia</taxon>
    </lineage>
</organism>
<feature type="domain" description="Sodium/calcium exchanger membrane region" evidence="9">
    <location>
        <begin position="3"/>
        <end position="83"/>
    </location>
</feature>
<evidence type="ECO:0000256" key="1">
    <source>
        <dbReference type="ARBA" id="ARBA00004141"/>
    </source>
</evidence>
<evidence type="ECO:0000259" key="9">
    <source>
        <dbReference type="Pfam" id="PF01699"/>
    </source>
</evidence>
<dbReference type="GO" id="GO:0006874">
    <property type="term" value="P:intracellular calcium ion homeostasis"/>
    <property type="evidence" value="ECO:0007669"/>
    <property type="project" value="TreeGrafter"/>
</dbReference>
<sequence>MKINSGSLAVGELIGAASFIVAVVAGSMAIVRPFKVARRPFLRDILFFIVAILFGIFVLADGEIHTWECVVMVCYYISYVMFVCIWHWFATRNKRIRMTDARARDQYLPPGEEEAIHVGDDDDGGVGSTEVSGLLGTAPDIRLLESQEDDNEHEEEEQAVYVELSNNMRVTRSRSDTGQLPPVTPQFIRPSLVGALEFRSVLTSLKKSQNFGGRSIYLRRYSDNPALHSNPLRYSAPGTLMHNTPSASLHESQGYFPTIPNPPRPRPSPQRVRAVSVNDLESHTYNHHYTSQLESASRISNITLTLPSHSGVHRRETGLRLTVPSQDFLAPPGGPAPDTTASSPASSLASSSISPSTRLSPIKAGHRPQRSVDSQGSLQFTMSPSIITEGSISAPPIMNLPEGHSYPPDGDLLRERLIISDADSGQTLSGEAYPKWTRFRYWPYDYLPPPQLITSKLFPTLQDFGDKTLMEKLMALMALPSVFLLAITLPVVEETGPAKAPEPKISRTNGESTPLLLELESPQSAAAFPGMHDSPPDTLPGNDVPPGNWNRWLHSLQCIFAPIFVTLVFFDADGTETSDSTIVKPLLYALLVGLISLLLLQIFTSPTQPPQHRYLLCYLGFIVSISWISTIANEVVGVLKTIGVIFNISDAILGLTIFAMGNSLGDLVANITIAKLGFPVMALSACFGGPMLNILLGVGVSGIFIGWKRNGEGYKVEVSPTLAVSAATLLITLVFLLVSVPANGWKMSRRIGWVTVGLWSMGTVANLCVEVRGIGS</sequence>
<evidence type="ECO:0000256" key="3">
    <source>
        <dbReference type="ARBA" id="ARBA00022448"/>
    </source>
</evidence>
<accession>A0A3N4LTI4</accession>
<feature type="transmembrane region" description="Helical" evidence="8">
    <location>
        <begin position="552"/>
        <end position="570"/>
    </location>
</feature>
<dbReference type="Gene3D" id="1.20.1420.30">
    <property type="entry name" value="NCX, central ion-binding region"/>
    <property type="match status" value="2"/>
</dbReference>
<dbReference type="Pfam" id="PF01699">
    <property type="entry name" value="Na_Ca_ex"/>
    <property type="match status" value="2"/>
</dbReference>
<protein>
    <recommendedName>
        <fullName evidence="9">Sodium/calcium exchanger membrane region domain-containing protein</fullName>
    </recommendedName>
</protein>
<feature type="transmembrane region" description="Helical" evidence="8">
    <location>
        <begin position="473"/>
        <end position="492"/>
    </location>
</feature>
<dbReference type="InterPro" id="IPR051359">
    <property type="entry name" value="CaCA_antiporter"/>
</dbReference>
<feature type="transmembrane region" description="Helical" evidence="8">
    <location>
        <begin position="681"/>
        <end position="706"/>
    </location>
</feature>
<dbReference type="PANTHER" id="PTHR12266:SF0">
    <property type="entry name" value="MITOCHONDRIAL SODIUM_CALCIUM EXCHANGER PROTEIN"/>
    <property type="match status" value="1"/>
</dbReference>
<feature type="domain" description="Sodium/calcium exchanger membrane region" evidence="9">
    <location>
        <begin position="618"/>
        <end position="761"/>
    </location>
</feature>
<keyword evidence="4 8" id="KW-0812">Transmembrane</keyword>
<keyword evidence="3" id="KW-0813">Transport</keyword>
<comment type="similarity">
    <text evidence="2">Belongs to the Ca(2+):cation antiporter (CaCA) (TC 2.A.19) family.</text>
</comment>
<evidence type="ECO:0000256" key="8">
    <source>
        <dbReference type="SAM" id="Phobius"/>
    </source>
</evidence>
<keyword evidence="6 8" id="KW-0472">Membrane</keyword>
<feature type="transmembrane region" description="Helical" evidence="8">
    <location>
        <begin position="582"/>
        <end position="603"/>
    </location>
</feature>
<dbReference type="FunCoup" id="A0A3N4LTI4">
    <property type="interactions" value="6"/>
</dbReference>
<keyword evidence="5 8" id="KW-1133">Transmembrane helix</keyword>
<dbReference type="InterPro" id="IPR004837">
    <property type="entry name" value="NaCa_Exmemb"/>
</dbReference>
<reference evidence="10 11" key="1">
    <citation type="journal article" date="2018" name="Nat. Ecol. Evol.">
        <title>Pezizomycetes genomes reveal the molecular basis of ectomycorrhizal truffle lifestyle.</title>
        <authorList>
            <person name="Murat C."/>
            <person name="Payen T."/>
            <person name="Noel B."/>
            <person name="Kuo A."/>
            <person name="Morin E."/>
            <person name="Chen J."/>
            <person name="Kohler A."/>
            <person name="Krizsan K."/>
            <person name="Balestrini R."/>
            <person name="Da Silva C."/>
            <person name="Montanini B."/>
            <person name="Hainaut M."/>
            <person name="Levati E."/>
            <person name="Barry K.W."/>
            <person name="Belfiori B."/>
            <person name="Cichocki N."/>
            <person name="Clum A."/>
            <person name="Dockter R.B."/>
            <person name="Fauchery L."/>
            <person name="Guy J."/>
            <person name="Iotti M."/>
            <person name="Le Tacon F."/>
            <person name="Lindquist E.A."/>
            <person name="Lipzen A."/>
            <person name="Malagnac F."/>
            <person name="Mello A."/>
            <person name="Molinier V."/>
            <person name="Miyauchi S."/>
            <person name="Poulain J."/>
            <person name="Riccioni C."/>
            <person name="Rubini A."/>
            <person name="Sitrit Y."/>
            <person name="Splivallo R."/>
            <person name="Traeger S."/>
            <person name="Wang M."/>
            <person name="Zifcakova L."/>
            <person name="Wipf D."/>
            <person name="Zambonelli A."/>
            <person name="Paolocci F."/>
            <person name="Nowrousian M."/>
            <person name="Ottonello S."/>
            <person name="Baldrian P."/>
            <person name="Spatafora J.W."/>
            <person name="Henrissat B."/>
            <person name="Nagy L.G."/>
            <person name="Aury J.M."/>
            <person name="Wincker P."/>
            <person name="Grigoriev I.V."/>
            <person name="Bonfante P."/>
            <person name="Martin F.M."/>
        </authorList>
    </citation>
    <scope>NUCLEOTIDE SEQUENCE [LARGE SCALE GENOMIC DNA]</scope>
    <source>
        <strain evidence="10 11">ATCC MYA-4762</strain>
    </source>
</reference>
<dbReference type="OrthoDB" id="407410at2759"/>
<feature type="region of interest" description="Disordered" evidence="7">
    <location>
        <begin position="324"/>
        <end position="377"/>
    </location>
</feature>
<dbReference type="InterPro" id="IPR044880">
    <property type="entry name" value="NCX_ion-bd_dom_sf"/>
</dbReference>
<feature type="transmembrane region" description="Helical" evidence="8">
    <location>
        <begin position="65"/>
        <end position="89"/>
    </location>
</feature>
<evidence type="ECO:0000256" key="6">
    <source>
        <dbReference type="ARBA" id="ARBA00023136"/>
    </source>
</evidence>
<dbReference type="AlphaFoldDB" id="A0A3N4LTI4"/>
<dbReference type="Proteomes" id="UP000267821">
    <property type="component" value="Unassembled WGS sequence"/>
</dbReference>
<dbReference type="PANTHER" id="PTHR12266">
    <property type="entry name" value="NA+/CA2+ K+ INDEPENDENT EXCHANGER"/>
    <property type="match status" value="1"/>
</dbReference>
<feature type="transmembrane region" description="Helical" evidence="8">
    <location>
        <begin position="6"/>
        <end position="29"/>
    </location>
</feature>
<evidence type="ECO:0000256" key="7">
    <source>
        <dbReference type="SAM" id="MobiDB-lite"/>
    </source>
</evidence>
<comment type="subcellular location">
    <subcellularLocation>
        <location evidence="1">Membrane</location>
        <topology evidence="1">Multi-pass membrane protein</topology>
    </subcellularLocation>
</comment>
<proteinExistence type="inferred from homology"/>
<evidence type="ECO:0000313" key="11">
    <source>
        <dbReference type="Proteomes" id="UP000267821"/>
    </source>
</evidence>
<feature type="transmembrane region" description="Helical" evidence="8">
    <location>
        <begin position="751"/>
        <end position="769"/>
    </location>
</feature>
<dbReference type="GO" id="GO:0016020">
    <property type="term" value="C:membrane"/>
    <property type="evidence" value="ECO:0007669"/>
    <property type="project" value="UniProtKB-SubCell"/>
</dbReference>
<dbReference type="EMBL" id="ML121540">
    <property type="protein sequence ID" value="RPB24859.1"/>
    <property type="molecule type" value="Genomic_DNA"/>
</dbReference>
<name>A0A3N4LTI4_9PEZI</name>
<evidence type="ECO:0000256" key="2">
    <source>
        <dbReference type="ARBA" id="ARBA00008170"/>
    </source>
</evidence>
<evidence type="ECO:0000256" key="4">
    <source>
        <dbReference type="ARBA" id="ARBA00022692"/>
    </source>
</evidence>
<dbReference type="GO" id="GO:0008324">
    <property type="term" value="F:monoatomic cation transmembrane transporter activity"/>
    <property type="evidence" value="ECO:0007669"/>
    <property type="project" value="TreeGrafter"/>
</dbReference>
<feature type="transmembrane region" description="Helical" evidence="8">
    <location>
        <begin position="718"/>
        <end position="739"/>
    </location>
</feature>
<keyword evidence="11" id="KW-1185">Reference proteome</keyword>
<gene>
    <name evidence="10" type="ORF">L211DRAFT_155521</name>
</gene>
<dbReference type="STRING" id="1051890.A0A3N4LTI4"/>
<dbReference type="InParanoid" id="A0A3N4LTI4"/>
<feature type="transmembrane region" description="Helical" evidence="8">
    <location>
        <begin position="41"/>
        <end position="59"/>
    </location>
</feature>
<feature type="transmembrane region" description="Helical" evidence="8">
    <location>
        <begin position="615"/>
        <end position="632"/>
    </location>
</feature>
<evidence type="ECO:0000313" key="10">
    <source>
        <dbReference type="EMBL" id="RPB24859.1"/>
    </source>
</evidence>
<evidence type="ECO:0000256" key="5">
    <source>
        <dbReference type="ARBA" id="ARBA00022989"/>
    </source>
</evidence>
<feature type="compositionally biased region" description="Low complexity" evidence="7">
    <location>
        <begin position="336"/>
        <end position="362"/>
    </location>
</feature>